<dbReference type="PANTHER" id="PTHR47501">
    <property type="entry name" value="TRANSPOSASE-RELATED"/>
    <property type="match status" value="1"/>
</dbReference>
<protein>
    <submittedName>
        <fullName evidence="1">Uncharacterized protein</fullName>
    </submittedName>
</protein>
<dbReference type="AlphaFoldDB" id="A0A922CQ38"/>
<name>A0A922CQ38_MANSE</name>
<reference evidence="1" key="2">
    <citation type="submission" date="2020-12" db="EMBL/GenBank/DDBJ databases">
        <authorList>
            <person name="Kanost M."/>
        </authorList>
    </citation>
    <scope>NUCLEOTIDE SEQUENCE</scope>
</reference>
<evidence type="ECO:0000313" key="2">
    <source>
        <dbReference type="Proteomes" id="UP000791440"/>
    </source>
</evidence>
<sequence>MIPLHVVESKSFGALIKTLNPSKNSISRRTLGRRITDEHIELKQHLISLLGKIDWVATTADYWSAHNKSYLGMTVHWLDAITRARMYAVLTCIRLKGHHTYDILAQAMIDIHCEFHIDKKITRTTTDNGSNFVKAFVQFGSEIDIIPELPSCDLESEFDPDIANLLNPNSEENDDLEFISVESILNAPDRLRTLWNQQSRSTVAADSIHAELGRRLVLPNTTRWNSLYDAIVVLNSILETKRPSLHRVMTQLKILTFNDQDVTVMKEYAKVMAPVANALDRIQGEAQAYLRSLLPTIAATVYKLKNIKSKGNRYS</sequence>
<dbReference type="EMBL" id="JH668458">
    <property type="protein sequence ID" value="KAG6454159.1"/>
    <property type="molecule type" value="Genomic_DNA"/>
</dbReference>
<keyword evidence="2" id="KW-1185">Reference proteome</keyword>
<comment type="caution">
    <text evidence="1">The sequence shown here is derived from an EMBL/GenBank/DDBJ whole genome shotgun (WGS) entry which is preliminary data.</text>
</comment>
<accession>A0A922CQ38</accession>
<evidence type="ECO:0000313" key="1">
    <source>
        <dbReference type="EMBL" id="KAG6454159.1"/>
    </source>
</evidence>
<reference evidence="1" key="1">
    <citation type="journal article" date="2016" name="Insect Biochem. Mol. Biol.">
        <title>Multifaceted biological insights from a draft genome sequence of the tobacco hornworm moth, Manduca sexta.</title>
        <authorList>
            <person name="Kanost M.R."/>
            <person name="Arrese E.L."/>
            <person name="Cao X."/>
            <person name="Chen Y.R."/>
            <person name="Chellapilla S."/>
            <person name="Goldsmith M.R."/>
            <person name="Grosse-Wilde E."/>
            <person name="Heckel D.G."/>
            <person name="Herndon N."/>
            <person name="Jiang H."/>
            <person name="Papanicolaou A."/>
            <person name="Qu J."/>
            <person name="Soulages J.L."/>
            <person name="Vogel H."/>
            <person name="Walters J."/>
            <person name="Waterhouse R.M."/>
            <person name="Ahn S.J."/>
            <person name="Almeida F.C."/>
            <person name="An C."/>
            <person name="Aqrawi P."/>
            <person name="Bretschneider A."/>
            <person name="Bryant W.B."/>
            <person name="Bucks S."/>
            <person name="Chao H."/>
            <person name="Chevignon G."/>
            <person name="Christen J.M."/>
            <person name="Clarke D.F."/>
            <person name="Dittmer N.T."/>
            <person name="Ferguson L.C.F."/>
            <person name="Garavelou S."/>
            <person name="Gordon K.H.J."/>
            <person name="Gunaratna R.T."/>
            <person name="Han Y."/>
            <person name="Hauser F."/>
            <person name="He Y."/>
            <person name="Heidel-Fischer H."/>
            <person name="Hirsh A."/>
            <person name="Hu Y."/>
            <person name="Jiang H."/>
            <person name="Kalra D."/>
            <person name="Klinner C."/>
            <person name="Konig C."/>
            <person name="Kovar C."/>
            <person name="Kroll A.R."/>
            <person name="Kuwar S.S."/>
            <person name="Lee S.L."/>
            <person name="Lehman R."/>
            <person name="Li K."/>
            <person name="Li Z."/>
            <person name="Liang H."/>
            <person name="Lovelace S."/>
            <person name="Lu Z."/>
            <person name="Mansfield J.H."/>
            <person name="McCulloch K.J."/>
            <person name="Mathew T."/>
            <person name="Morton B."/>
            <person name="Muzny D.M."/>
            <person name="Neunemann D."/>
            <person name="Ongeri F."/>
            <person name="Pauchet Y."/>
            <person name="Pu L.L."/>
            <person name="Pyrousis I."/>
            <person name="Rao X.J."/>
            <person name="Redding A."/>
            <person name="Roesel C."/>
            <person name="Sanchez-Gracia A."/>
            <person name="Schaack S."/>
            <person name="Shukla A."/>
            <person name="Tetreau G."/>
            <person name="Wang Y."/>
            <person name="Xiong G.H."/>
            <person name="Traut W."/>
            <person name="Walsh T.K."/>
            <person name="Worley K.C."/>
            <person name="Wu D."/>
            <person name="Wu W."/>
            <person name="Wu Y.Q."/>
            <person name="Zhang X."/>
            <person name="Zou Z."/>
            <person name="Zucker H."/>
            <person name="Briscoe A.D."/>
            <person name="Burmester T."/>
            <person name="Clem R.J."/>
            <person name="Feyereisen R."/>
            <person name="Grimmelikhuijzen C.J.P."/>
            <person name="Hamodrakas S.J."/>
            <person name="Hansson B.S."/>
            <person name="Huguet E."/>
            <person name="Jermiin L.S."/>
            <person name="Lan Q."/>
            <person name="Lehman H.K."/>
            <person name="Lorenzen M."/>
            <person name="Merzendorfer H."/>
            <person name="Michalopoulos I."/>
            <person name="Morton D.B."/>
            <person name="Muthukrishnan S."/>
            <person name="Oakeshott J.G."/>
            <person name="Palmer W."/>
            <person name="Park Y."/>
            <person name="Passarelli A.L."/>
            <person name="Rozas J."/>
            <person name="Schwartz L.M."/>
            <person name="Smith W."/>
            <person name="Southgate A."/>
            <person name="Vilcinskas A."/>
            <person name="Vogt R."/>
            <person name="Wang P."/>
            <person name="Werren J."/>
            <person name="Yu X.Q."/>
            <person name="Zhou J.J."/>
            <person name="Brown S.J."/>
            <person name="Scherer S.E."/>
            <person name="Richards S."/>
            <person name="Blissard G.W."/>
        </authorList>
    </citation>
    <scope>NUCLEOTIDE SEQUENCE</scope>
</reference>
<gene>
    <name evidence="1" type="ORF">O3G_MSEX008538</name>
</gene>
<proteinExistence type="predicted"/>
<dbReference type="Proteomes" id="UP000791440">
    <property type="component" value="Unassembled WGS sequence"/>
</dbReference>
<dbReference type="PANTHER" id="PTHR47501:SF5">
    <property type="entry name" value="HAT C-TERMINAL DIMERISATION DOMAIN-CONTAINING PROTEIN"/>
    <property type="match status" value="1"/>
</dbReference>
<organism evidence="1 2">
    <name type="scientific">Manduca sexta</name>
    <name type="common">Tobacco hawkmoth</name>
    <name type="synonym">Tobacco hornworm</name>
    <dbReference type="NCBI Taxonomy" id="7130"/>
    <lineage>
        <taxon>Eukaryota</taxon>
        <taxon>Metazoa</taxon>
        <taxon>Ecdysozoa</taxon>
        <taxon>Arthropoda</taxon>
        <taxon>Hexapoda</taxon>
        <taxon>Insecta</taxon>
        <taxon>Pterygota</taxon>
        <taxon>Neoptera</taxon>
        <taxon>Endopterygota</taxon>
        <taxon>Lepidoptera</taxon>
        <taxon>Glossata</taxon>
        <taxon>Ditrysia</taxon>
        <taxon>Bombycoidea</taxon>
        <taxon>Sphingidae</taxon>
        <taxon>Sphinginae</taxon>
        <taxon>Sphingini</taxon>
        <taxon>Manduca</taxon>
    </lineage>
</organism>